<feature type="domain" description="Pyridoxine 5'-phosphate oxidase dimerisation C-terminal" evidence="9">
    <location>
        <begin position="174"/>
        <end position="215"/>
    </location>
</feature>
<feature type="binding site" evidence="5 6">
    <location>
        <position position="133"/>
    </location>
    <ligand>
        <name>substrate</name>
    </ligand>
</feature>
<dbReference type="InterPro" id="IPR019576">
    <property type="entry name" value="Pyridoxamine_oxidase_dimer_C"/>
</dbReference>
<feature type="binding site" evidence="5 7">
    <location>
        <position position="187"/>
    </location>
    <ligand>
        <name>FMN</name>
        <dbReference type="ChEBI" id="CHEBI:58210"/>
    </ligand>
</feature>
<dbReference type="InterPro" id="IPR011576">
    <property type="entry name" value="Pyridox_Oxase_N"/>
</dbReference>
<dbReference type="PANTHER" id="PTHR10851">
    <property type="entry name" value="PYRIDOXINE-5-PHOSPHATE OXIDASE"/>
    <property type="match status" value="1"/>
</dbReference>
<feature type="binding site" evidence="5 6">
    <location>
        <position position="68"/>
    </location>
    <ligand>
        <name>substrate</name>
    </ligand>
</feature>
<feature type="domain" description="Pyridoxamine 5'-phosphate oxidase N-terminal" evidence="8">
    <location>
        <begin position="36"/>
        <end position="162"/>
    </location>
</feature>
<accession>F6D8U9</accession>
<dbReference type="SUPFAM" id="SSF50475">
    <property type="entry name" value="FMN-binding split barrel"/>
    <property type="match status" value="1"/>
</dbReference>
<feature type="binding site" evidence="6">
    <location>
        <begin position="10"/>
        <end position="13"/>
    </location>
    <ligand>
        <name>substrate</name>
    </ligand>
</feature>
<dbReference type="HOGENOM" id="CLU_032263_2_2_6"/>
<feature type="binding site" evidence="5 7">
    <location>
        <position position="197"/>
    </location>
    <ligand>
        <name>FMN</name>
        <dbReference type="ChEBI" id="CHEBI:58210"/>
    </ligand>
</feature>
<comment type="pathway">
    <text evidence="5">Cofactor metabolism; pyridoxal 5'-phosphate salvage; pyridoxal 5'-phosphate from pyridoxamine 5'-phosphate: step 1/1.</text>
</comment>
<dbReference type="PANTHER" id="PTHR10851:SF0">
    <property type="entry name" value="PYRIDOXINE-5'-PHOSPHATE OXIDASE"/>
    <property type="match status" value="1"/>
</dbReference>
<feature type="binding site" evidence="5 6">
    <location>
        <begin position="193"/>
        <end position="195"/>
    </location>
    <ligand>
        <name>substrate</name>
    </ligand>
</feature>
<evidence type="ECO:0000256" key="5">
    <source>
        <dbReference type="HAMAP-Rule" id="MF_01629"/>
    </source>
</evidence>
<feature type="binding site" evidence="5 6">
    <location>
        <position position="125"/>
    </location>
    <ligand>
        <name>substrate</name>
    </ligand>
</feature>
<comment type="function">
    <text evidence="5">Catalyzes the oxidation of either pyridoxine 5'-phosphate (PNP) or pyridoxamine 5'-phosphate (PMP) into pyridoxal 5'-phosphate (PLP).</text>
</comment>
<dbReference type="PROSITE" id="PS01064">
    <property type="entry name" value="PYRIDOX_OXIDASE"/>
    <property type="match status" value="1"/>
</dbReference>
<evidence type="ECO:0000256" key="3">
    <source>
        <dbReference type="ARBA" id="ARBA00022643"/>
    </source>
</evidence>
<evidence type="ECO:0000256" key="2">
    <source>
        <dbReference type="ARBA" id="ARBA00022630"/>
    </source>
</evidence>
<dbReference type="InterPro" id="IPR000659">
    <property type="entry name" value="Pyridox_Oxase"/>
</dbReference>
<evidence type="ECO:0000256" key="6">
    <source>
        <dbReference type="PIRSR" id="PIRSR000190-1"/>
    </source>
</evidence>
<feature type="binding site" evidence="5 7">
    <location>
        <begin position="63"/>
        <end position="68"/>
    </location>
    <ligand>
        <name>FMN</name>
        <dbReference type="ChEBI" id="CHEBI:58210"/>
    </ligand>
</feature>
<dbReference type="InterPro" id="IPR019740">
    <property type="entry name" value="Pyridox_Oxase_CS"/>
</dbReference>
<dbReference type="GO" id="GO:0008615">
    <property type="term" value="P:pyridoxine biosynthetic process"/>
    <property type="evidence" value="ECO:0007669"/>
    <property type="project" value="UniProtKB-UniRule"/>
</dbReference>
<evidence type="ECO:0000256" key="7">
    <source>
        <dbReference type="PIRSR" id="PIRSR000190-2"/>
    </source>
</evidence>
<comment type="subunit">
    <text evidence="5">Homodimer.</text>
</comment>
<comment type="caution">
    <text evidence="5">Lacks conserved residue(s) required for the propagation of feature annotation.</text>
</comment>
<dbReference type="EC" id="1.4.3.5" evidence="5"/>
<comment type="pathway">
    <text evidence="5">Cofactor metabolism; pyridoxal 5'-phosphate salvage; pyridoxal 5'-phosphate from pyridoxine 5'-phosphate: step 1/1.</text>
</comment>
<evidence type="ECO:0000313" key="10">
    <source>
        <dbReference type="EMBL" id="AEG31949.1"/>
    </source>
</evidence>
<dbReference type="STRING" id="717773.Thicy_1182"/>
<dbReference type="AlphaFoldDB" id="F6D8U9"/>
<dbReference type="NCBIfam" id="NF004231">
    <property type="entry name" value="PRK05679.1"/>
    <property type="match status" value="1"/>
</dbReference>
<dbReference type="GO" id="GO:0010181">
    <property type="term" value="F:FMN binding"/>
    <property type="evidence" value="ECO:0007669"/>
    <property type="project" value="UniProtKB-UniRule"/>
</dbReference>
<name>F6D8U9_THICA</name>
<dbReference type="Pfam" id="PF10590">
    <property type="entry name" value="PNP_phzG_C"/>
    <property type="match status" value="1"/>
</dbReference>
<dbReference type="HAMAP" id="MF_01629">
    <property type="entry name" value="PdxH"/>
    <property type="match status" value="1"/>
</dbReference>
<dbReference type="NCBIfam" id="TIGR00558">
    <property type="entry name" value="pdxH"/>
    <property type="match status" value="1"/>
</dbReference>
<dbReference type="PIRSF" id="PIRSF000190">
    <property type="entry name" value="Pyd_amn-ph_oxd"/>
    <property type="match status" value="1"/>
</dbReference>
<dbReference type="EMBL" id="CP002776">
    <property type="protein sequence ID" value="AEG31949.1"/>
    <property type="molecule type" value="Genomic_DNA"/>
</dbReference>
<comment type="catalytic activity">
    <reaction evidence="5">
        <text>pyridoxine 5'-phosphate + O2 = pyridoxal 5'-phosphate + H2O2</text>
        <dbReference type="Rhea" id="RHEA:15149"/>
        <dbReference type="ChEBI" id="CHEBI:15379"/>
        <dbReference type="ChEBI" id="CHEBI:16240"/>
        <dbReference type="ChEBI" id="CHEBI:58589"/>
        <dbReference type="ChEBI" id="CHEBI:597326"/>
        <dbReference type="EC" id="1.4.3.5"/>
    </reaction>
</comment>
<keyword evidence="4 5" id="KW-0560">Oxidoreductase</keyword>
<keyword evidence="11" id="KW-1185">Reference proteome</keyword>
<dbReference type="Proteomes" id="UP000009232">
    <property type="component" value="Chromosome"/>
</dbReference>
<dbReference type="RefSeq" id="WP_013835725.1">
    <property type="nucleotide sequence ID" value="NC_015581.1"/>
</dbReference>
<keyword evidence="5" id="KW-0664">Pyridoxine biosynthesis</keyword>
<proteinExistence type="inferred from homology"/>
<organism evidence="10 11">
    <name type="scientific">Thiomicrospira cyclica (strain DSM 14477 / JCM 11371 / ALM1)</name>
    <name type="common">Thioalkalimicrobium cyclicum</name>
    <dbReference type="NCBI Taxonomy" id="717773"/>
    <lineage>
        <taxon>Bacteria</taxon>
        <taxon>Pseudomonadati</taxon>
        <taxon>Pseudomonadota</taxon>
        <taxon>Gammaproteobacteria</taxon>
        <taxon>Thiotrichales</taxon>
        <taxon>Piscirickettsiaceae</taxon>
        <taxon>Thiomicrospira</taxon>
    </lineage>
</organism>
<dbReference type="OrthoDB" id="9780392at2"/>
<feature type="binding site" evidence="5 7">
    <location>
        <position position="85"/>
    </location>
    <ligand>
        <name>FMN</name>
        <dbReference type="ChEBI" id="CHEBI:58210"/>
    </ligand>
</feature>
<dbReference type="UniPathway" id="UPA01068">
    <property type="reaction ID" value="UER00304"/>
</dbReference>
<evidence type="ECO:0000259" key="9">
    <source>
        <dbReference type="Pfam" id="PF10590"/>
    </source>
</evidence>
<sequence length="215" mass="24506">MPNRDYHAERKSYEMGALDDNFLQHDPLLLLQTWFDDAFNHKVDEPTAMNLATVDAKGSPHSRIVLLKQFDEAGLVFYTNYASDKGEELLANPVAAVNFFWPQLERQIRIEGRVAKISPEASDRYFQSRPLDSQLGALVSAQSQTLPNRDAIELKMAELKQQYANSAPTRPAHWGGYCLTPKRIEFWQGRPNRLHDRLNFTCNTAGEWSGVRLSP</sequence>
<evidence type="ECO:0000313" key="11">
    <source>
        <dbReference type="Proteomes" id="UP000009232"/>
    </source>
</evidence>
<comment type="catalytic activity">
    <reaction evidence="5">
        <text>pyridoxamine 5'-phosphate + O2 + H2O = pyridoxal 5'-phosphate + H2O2 + NH4(+)</text>
        <dbReference type="Rhea" id="RHEA:15817"/>
        <dbReference type="ChEBI" id="CHEBI:15377"/>
        <dbReference type="ChEBI" id="CHEBI:15379"/>
        <dbReference type="ChEBI" id="CHEBI:16240"/>
        <dbReference type="ChEBI" id="CHEBI:28938"/>
        <dbReference type="ChEBI" id="CHEBI:58451"/>
        <dbReference type="ChEBI" id="CHEBI:597326"/>
        <dbReference type="EC" id="1.4.3.5"/>
    </reaction>
</comment>
<evidence type="ECO:0000259" key="8">
    <source>
        <dbReference type="Pfam" id="PF01243"/>
    </source>
</evidence>
<keyword evidence="3 5" id="KW-0288">FMN</keyword>
<dbReference type="KEGG" id="tcy:Thicy_1182"/>
<dbReference type="Gene3D" id="2.30.110.10">
    <property type="entry name" value="Electron Transport, Fmn-binding Protein, Chain A"/>
    <property type="match status" value="1"/>
</dbReference>
<evidence type="ECO:0000256" key="4">
    <source>
        <dbReference type="ARBA" id="ARBA00023002"/>
    </source>
</evidence>
<keyword evidence="2 5" id="KW-0285">Flavoprotein</keyword>
<feature type="binding site" evidence="5 6">
    <location>
        <position position="129"/>
    </location>
    <ligand>
        <name>substrate</name>
    </ligand>
</feature>
<dbReference type="eggNOG" id="COG0259">
    <property type="taxonomic scope" value="Bacteria"/>
</dbReference>
<dbReference type="Pfam" id="PF01243">
    <property type="entry name" value="PNPOx_N"/>
    <property type="match status" value="1"/>
</dbReference>
<gene>
    <name evidence="5" type="primary">pdxH</name>
    <name evidence="10" type="ordered locus">Thicy_1182</name>
</gene>
<comment type="cofactor">
    <cofactor evidence="5 7">
        <name>FMN</name>
        <dbReference type="ChEBI" id="CHEBI:58210"/>
    </cofactor>
    <text evidence="5 7">Binds 1 FMN per subunit.</text>
</comment>
<dbReference type="InterPro" id="IPR012349">
    <property type="entry name" value="Split_barrel_FMN-bd"/>
</dbReference>
<feature type="binding site" evidence="5 7">
    <location>
        <begin position="142"/>
        <end position="143"/>
    </location>
    <ligand>
        <name>FMN</name>
        <dbReference type="ChEBI" id="CHEBI:58210"/>
    </ligand>
</feature>
<reference evidence="10 11" key="1">
    <citation type="submission" date="2011-05" db="EMBL/GenBank/DDBJ databases">
        <title>Complete sequence of Thioalkalimicrobium cyclicum ALM1.</title>
        <authorList>
            <consortium name="US DOE Joint Genome Institute"/>
            <person name="Lucas S."/>
            <person name="Han J."/>
            <person name="Lapidus A."/>
            <person name="Cheng J.-F."/>
            <person name="Goodwin L."/>
            <person name="Pitluck S."/>
            <person name="Peters L."/>
            <person name="Mikhailova N."/>
            <person name="Davenport K."/>
            <person name="Han C."/>
            <person name="Tapia R."/>
            <person name="Land M."/>
            <person name="Hauser L."/>
            <person name="Kyrpides N."/>
            <person name="Ivanova N."/>
            <person name="Pagani I."/>
            <person name="Kappler U."/>
            <person name="Woyke T."/>
        </authorList>
    </citation>
    <scope>NUCLEOTIDE SEQUENCE [LARGE SCALE GENOMIC DNA]</scope>
    <source>
        <strain evidence="11">DSM 14477 / JCM 11371 / ALM1</strain>
    </source>
</reference>
<comment type="similarity">
    <text evidence="1 5">Belongs to the pyridoxamine 5'-phosphate oxidase family.</text>
</comment>
<feature type="binding site" evidence="5 7">
    <location>
        <position position="107"/>
    </location>
    <ligand>
        <name>FMN</name>
        <dbReference type="ChEBI" id="CHEBI:58210"/>
    </ligand>
</feature>
<feature type="binding site" evidence="5 7">
    <location>
        <begin position="78"/>
        <end position="79"/>
    </location>
    <ligand>
        <name>FMN</name>
        <dbReference type="ChEBI" id="CHEBI:58210"/>
    </ligand>
</feature>
<dbReference type="GO" id="GO:0004733">
    <property type="term" value="F:pyridoxamine phosphate oxidase activity"/>
    <property type="evidence" value="ECO:0007669"/>
    <property type="project" value="UniProtKB-UniRule"/>
</dbReference>
<evidence type="ECO:0000256" key="1">
    <source>
        <dbReference type="ARBA" id="ARBA00007301"/>
    </source>
</evidence>
<protein>
    <recommendedName>
        <fullName evidence="5">Pyridoxine/pyridoxamine 5'-phosphate oxidase</fullName>
        <ecNumber evidence="5">1.4.3.5</ecNumber>
    </recommendedName>
    <alternativeName>
        <fullName evidence="5">PNP/PMP oxidase</fullName>
        <shortName evidence="5">PNPOx</shortName>
    </alternativeName>
    <alternativeName>
        <fullName evidence="5">Pyridoxal 5'-phosphate synthase</fullName>
    </alternativeName>
</protein>